<gene>
    <name evidence="1" type="ORF">H8710_09330</name>
</gene>
<accession>A0A926I7T2</accession>
<sequence>MISIAAPPLPDDWLWKICPYFYSIPLFGGSWQIFLETNAEFFKNKSNTLFLAGITGRKGAKIQMYQRKSVKFAQNRKI</sequence>
<reference evidence="1" key="1">
    <citation type="submission" date="2020-08" db="EMBL/GenBank/DDBJ databases">
        <title>Genome public.</title>
        <authorList>
            <person name="Liu C."/>
            <person name="Sun Q."/>
        </authorList>
    </citation>
    <scope>NUCLEOTIDE SEQUENCE</scope>
    <source>
        <strain evidence="1">NSJ-33</strain>
    </source>
</reference>
<dbReference type="EMBL" id="JACRSV010000002">
    <property type="protein sequence ID" value="MBC8560264.1"/>
    <property type="molecule type" value="Genomic_DNA"/>
</dbReference>
<organism evidence="1 2">
    <name type="scientific">Fumia xinanensis</name>
    <dbReference type="NCBI Taxonomy" id="2763659"/>
    <lineage>
        <taxon>Bacteria</taxon>
        <taxon>Bacillati</taxon>
        <taxon>Bacillota</taxon>
        <taxon>Clostridia</taxon>
        <taxon>Eubacteriales</taxon>
        <taxon>Oscillospiraceae</taxon>
        <taxon>Fumia</taxon>
    </lineage>
</organism>
<dbReference type="AlphaFoldDB" id="A0A926I7T2"/>
<proteinExistence type="predicted"/>
<name>A0A926I7T2_9FIRM</name>
<keyword evidence="2" id="KW-1185">Reference proteome</keyword>
<comment type="caution">
    <text evidence="1">The sequence shown here is derived from an EMBL/GenBank/DDBJ whole genome shotgun (WGS) entry which is preliminary data.</text>
</comment>
<evidence type="ECO:0000313" key="1">
    <source>
        <dbReference type="EMBL" id="MBC8560264.1"/>
    </source>
</evidence>
<dbReference type="Proteomes" id="UP000610760">
    <property type="component" value="Unassembled WGS sequence"/>
</dbReference>
<evidence type="ECO:0000313" key="2">
    <source>
        <dbReference type="Proteomes" id="UP000610760"/>
    </source>
</evidence>
<protein>
    <submittedName>
        <fullName evidence="1">Uncharacterized protein</fullName>
    </submittedName>
</protein>
<dbReference type="RefSeq" id="WP_249295239.1">
    <property type="nucleotide sequence ID" value="NZ_JACRSV010000002.1"/>
</dbReference>